<evidence type="ECO:0000256" key="1">
    <source>
        <dbReference type="ARBA" id="ARBA00004323"/>
    </source>
</evidence>
<dbReference type="GO" id="GO:0003828">
    <property type="term" value="F:alpha-N-acetylneuraminate alpha-2,8-sialyltransferase activity"/>
    <property type="evidence" value="ECO:0007669"/>
    <property type="project" value="TreeGrafter"/>
</dbReference>
<dbReference type="Proteomes" id="UP000515135">
    <property type="component" value="Unplaced"/>
</dbReference>
<dbReference type="RefSeq" id="XP_019622571.1">
    <property type="nucleotide sequence ID" value="XM_019767012.1"/>
</dbReference>
<comment type="similarity">
    <text evidence="2">Belongs to the glycosyltransferase 29 family.</text>
</comment>
<keyword evidence="5" id="KW-0812">Transmembrane</keyword>
<evidence type="ECO:0000256" key="4">
    <source>
        <dbReference type="ARBA" id="ARBA00022679"/>
    </source>
</evidence>
<keyword evidence="6" id="KW-0735">Signal-anchor</keyword>
<keyword evidence="8" id="KW-0333">Golgi apparatus</keyword>
<evidence type="ECO:0000256" key="6">
    <source>
        <dbReference type="ARBA" id="ARBA00022968"/>
    </source>
</evidence>
<comment type="subcellular location">
    <subcellularLocation>
        <location evidence="1">Golgi apparatus membrane</location>
        <topology evidence="1">Single-pass type II membrane protein</topology>
    </subcellularLocation>
</comment>
<dbReference type="AlphaFoldDB" id="A0A6P4YZ26"/>
<evidence type="ECO:0000256" key="10">
    <source>
        <dbReference type="ARBA" id="ARBA00023157"/>
    </source>
</evidence>
<evidence type="ECO:0000256" key="2">
    <source>
        <dbReference type="ARBA" id="ARBA00006003"/>
    </source>
</evidence>
<dbReference type="KEGG" id="bbel:109468696"/>
<dbReference type="PANTHER" id="PTHR11987">
    <property type="entry name" value="ALPHA-2,8-SIALYLTRANSFERASE"/>
    <property type="match status" value="1"/>
</dbReference>
<dbReference type="CDD" id="cd23970">
    <property type="entry name" value="GT29_ST8SIA3_oligo"/>
    <property type="match status" value="1"/>
</dbReference>
<dbReference type="GeneID" id="109468696"/>
<dbReference type="InterPro" id="IPR001675">
    <property type="entry name" value="Glyco_trans_29"/>
</dbReference>
<dbReference type="PANTHER" id="PTHR11987:SF36">
    <property type="entry name" value="SIA-ALPHA-2,3-GAL-BETA-1,4-GLCNAC-R:ALPHA 2,8-SIALYLTRANSFERASE"/>
    <property type="match status" value="1"/>
</dbReference>
<dbReference type="Gene3D" id="3.90.1480.20">
    <property type="entry name" value="Glycosyl transferase family 29"/>
    <property type="match status" value="1"/>
</dbReference>
<reference evidence="13" key="1">
    <citation type="submission" date="2025-08" db="UniProtKB">
        <authorList>
            <consortium name="RefSeq"/>
        </authorList>
    </citation>
    <scope>IDENTIFICATION</scope>
    <source>
        <tissue evidence="13">Gonad</tissue>
    </source>
</reference>
<dbReference type="OrthoDB" id="10264956at2759"/>
<name>A0A6P4YZ26_BRABE</name>
<protein>
    <submittedName>
        <fullName evidence="13">Sia-alpha-2,3-Gal-beta-1,4-GlcNAc-R:alpha 2,8-sialyltransferase-like</fullName>
    </submittedName>
</protein>
<evidence type="ECO:0000256" key="9">
    <source>
        <dbReference type="ARBA" id="ARBA00023136"/>
    </source>
</evidence>
<dbReference type="GO" id="GO:0000139">
    <property type="term" value="C:Golgi membrane"/>
    <property type="evidence" value="ECO:0007669"/>
    <property type="project" value="UniProtKB-SubCell"/>
</dbReference>
<proteinExistence type="inferred from homology"/>
<accession>A0A6P4YZ26</accession>
<evidence type="ECO:0000256" key="3">
    <source>
        <dbReference type="ARBA" id="ARBA00022676"/>
    </source>
</evidence>
<gene>
    <name evidence="13" type="primary">LOC109468696</name>
</gene>
<sequence length="377" mass="43304">MMKLRFVFFLILSGSVLFVYKLVAHINVAKEKFRGVRSGYTGARSPRMFMIQAGLRSQFALGFMDPPLPPVSTISVPTVPTDLDWTVNQTALNMHRADIEQFVDAERNISLVRSEVRVGQVMHFDYSEQKYVFPISASLYSLIPEESPFQNKHYNACAVVGSGGILSNSYCGNEIDRADFVFRCNFAPIDKYKSHVGSKTNFTTFNPSVLEKYFNNLQTIYDRARFLGELRRLKGAVLWIPAFSFHGSNMVTRTLTDFFLEHERQFNPKLNLAWPGNVMKHFSDFWKTKGLSPKRLSTGMIVYTLATMFCEEVRLYGFWPYSVAPDHTPLSYHYYDKKGTTFTMKWKQAHQLPEEFNLLQQLHKHGVLKLTVTPCSS</sequence>
<dbReference type="InterPro" id="IPR050943">
    <property type="entry name" value="Glycosyltr_29_Sialyltrsf"/>
</dbReference>
<evidence type="ECO:0000313" key="13">
    <source>
        <dbReference type="RefSeq" id="XP_019622571.1"/>
    </source>
</evidence>
<evidence type="ECO:0000256" key="7">
    <source>
        <dbReference type="ARBA" id="ARBA00022989"/>
    </source>
</evidence>
<keyword evidence="12" id="KW-1185">Reference proteome</keyword>
<dbReference type="FunFam" id="3.90.1480.20:FF:000001">
    <property type="entry name" value="ST8 alpha-N-acetyl-neuraminide alpha-2,8-sialyltransferase 2"/>
    <property type="match status" value="1"/>
</dbReference>
<dbReference type="GO" id="GO:0006491">
    <property type="term" value="P:N-glycan processing"/>
    <property type="evidence" value="ECO:0007669"/>
    <property type="project" value="TreeGrafter"/>
</dbReference>
<dbReference type="Pfam" id="PF00777">
    <property type="entry name" value="Glyco_transf_29"/>
    <property type="match status" value="1"/>
</dbReference>
<keyword evidence="4" id="KW-0808">Transferase</keyword>
<keyword evidence="11" id="KW-0325">Glycoprotein</keyword>
<keyword evidence="9" id="KW-0472">Membrane</keyword>
<evidence type="ECO:0000313" key="12">
    <source>
        <dbReference type="Proteomes" id="UP000515135"/>
    </source>
</evidence>
<evidence type="ECO:0000256" key="5">
    <source>
        <dbReference type="ARBA" id="ARBA00022692"/>
    </source>
</evidence>
<evidence type="ECO:0000256" key="8">
    <source>
        <dbReference type="ARBA" id="ARBA00023034"/>
    </source>
</evidence>
<keyword evidence="10" id="KW-1015">Disulfide bond</keyword>
<dbReference type="GO" id="GO:0009311">
    <property type="term" value="P:oligosaccharide metabolic process"/>
    <property type="evidence" value="ECO:0007669"/>
    <property type="project" value="TreeGrafter"/>
</dbReference>
<evidence type="ECO:0000256" key="11">
    <source>
        <dbReference type="ARBA" id="ARBA00023180"/>
    </source>
</evidence>
<keyword evidence="3" id="KW-0328">Glycosyltransferase</keyword>
<dbReference type="InterPro" id="IPR038578">
    <property type="entry name" value="GT29-like_sf"/>
</dbReference>
<keyword evidence="7" id="KW-1133">Transmembrane helix</keyword>
<organism evidence="12 13">
    <name type="scientific">Branchiostoma belcheri</name>
    <name type="common">Amphioxus</name>
    <dbReference type="NCBI Taxonomy" id="7741"/>
    <lineage>
        <taxon>Eukaryota</taxon>
        <taxon>Metazoa</taxon>
        <taxon>Chordata</taxon>
        <taxon>Cephalochordata</taxon>
        <taxon>Leptocardii</taxon>
        <taxon>Amphioxiformes</taxon>
        <taxon>Branchiostomatidae</taxon>
        <taxon>Branchiostoma</taxon>
    </lineage>
</organism>